<keyword evidence="4" id="KW-1185">Reference proteome</keyword>
<accession>A0ABS6J8F9</accession>
<proteinExistence type="predicted"/>
<feature type="transmembrane region" description="Helical" evidence="2">
    <location>
        <begin position="7"/>
        <end position="31"/>
    </location>
</feature>
<dbReference type="EMBL" id="JAAATX020000017">
    <property type="protein sequence ID" value="MBU9700013.1"/>
    <property type="molecule type" value="Genomic_DNA"/>
</dbReference>
<protein>
    <recommendedName>
        <fullName evidence="5">MotA/TolQ/ExbB proton channel domain-containing protein</fullName>
    </recommendedName>
</protein>
<keyword evidence="1" id="KW-0175">Coiled coil</keyword>
<evidence type="ECO:0000256" key="1">
    <source>
        <dbReference type="SAM" id="Coils"/>
    </source>
</evidence>
<sequence>MQKGHILALCVAIAVIFAIWTGFLLAVVTGLMPGSILPGELNTLASVGDTFGILNSLFTGVALAAIVVAIFMQAQQLHEQVETNNLYKQEVAATLENLERENAWKSVESKMHLIPLLSETYEKELTRLVEKHRVGGLDPASLSALYKSRDALTKISEAIAGYRAYQDQLREGALEKKSALEKENDEFIERMEELKAAKEDVTALEASYANAWLRLKSDGDSINARLDQITESIEAVTSMRAILTDLQRLNDEYERAFQKAYEMTS</sequence>
<organism evidence="3 4">
    <name type="scientific">Paragemmobacter amnigenus</name>
    <dbReference type="NCBI Taxonomy" id="2852097"/>
    <lineage>
        <taxon>Bacteria</taxon>
        <taxon>Pseudomonadati</taxon>
        <taxon>Pseudomonadota</taxon>
        <taxon>Alphaproteobacteria</taxon>
        <taxon>Rhodobacterales</taxon>
        <taxon>Paracoccaceae</taxon>
        <taxon>Paragemmobacter</taxon>
    </lineage>
</organism>
<dbReference type="RefSeq" id="WP_161764067.1">
    <property type="nucleotide sequence ID" value="NZ_JAAATX020000017.1"/>
</dbReference>
<evidence type="ECO:0000313" key="3">
    <source>
        <dbReference type="EMBL" id="MBU9700013.1"/>
    </source>
</evidence>
<evidence type="ECO:0000256" key="2">
    <source>
        <dbReference type="SAM" id="Phobius"/>
    </source>
</evidence>
<comment type="caution">
    <text evidence="3">The sequence shown here is derived from an EMBL/GenBank/DDBJ whole genome shotgun (WGS) entry which is preliminary data.</text>
</comment>
<evidence type="ECO:0008006" key="5">
    <source>
        <dbReference type="Google" id="ProtNLM"/>
    </source>
</evidence>
<feature type="transmembrane region" description="Helical" evidence="2">
    <location>
        <begin position="51"/>
        <end position="72"/>
    </location>
</feature>
<feature type="coiled-coil region" evidence="1">
    <location>
        <begin position="170"/>
        <end position="204"/>
    </location>
</feature>
<keyword evidence="2" id="KW-0472">Membrane</keyword>
<name>A0ABS6J8F9_9RHOB</name>
<dbReference type="Proteomes" id="UP000731907">
    <property type="component" value="Unassembled WGS sequence"/>
</dbReference>
<keyword evidence="2" id="KW-0812">Transmembrane</keyword>
<evidence type="ECO:0000313" key="4">
    <source>
        <dbReference type="Proteomes" id="UP000731907"/>
    </source>
</evidence>
<gene>
    <name evidence="3" type="ORF">GU927_019400</name>
</gene>
<reference evidence="3 4" key="1">
    <citation type="submission" date="2021-06" db="EMBL/GenBank/DDBJ databases">
        <title>Rhodobacteraceae bacterium strain HSP-20.</title>
        <authorList>
            <person name="Chen W.-M."/>
        </authorList>
    </citation>
    <scope>NUCLEOTIDE SEQUENCE [LARGE SCALE GENOMIC DNA]</scope>
    <source>
        <strain evidence="3 4">HSP-20</strain>
    </source>
</reference>
<keyword evidence="2" id="KW-1133">Transmembrane helix</keyword>